<proteinExistence type="predicted"/>
<dbReference type="AlphaFoldDB" id="A0AAE3LNL4"/>
<keyword evidence="1" id="KW-0472">Membrane</keyword>
<sequence length="75" mass="8457">MYIFLIVLLCLLFIWPITQLFIGLLKIVFGFISGLLGLLGSFFIFAISLGISILLFPIGFIVALLVIIIWLKARR</sequence>
<comment type="caution">
    <text evidence="2">The sequence shown here is derived from an EMBL/GenBank/DDBJ whole genome shotgun (WGS) entry which is preliminary data.</text>
</comment>
<gene>
    <name evidence="2" type="ORF">OEV98_15050</name>
</gene>
<evidence type="ECO:0000256" key="1">
    <source>
        <dbReference type="SAM" id="Phobius"/>
    </source>
</evidence>
<dbReference type="Proteomes" id="UP001209318">
    <property type="component" value="Unassembled WGS sequence"/>
</dbReference>
<dbReference type="RefSeq" id="WP_263074181.1">
    <property type="nucleotide sequence ID" value="NZ_JAOUSF010000005.1"/>
</dbReference>
<feature type="transmembrane region" description="Helical" evidence="1">
    <location>
        <begin position="43"/>
        <end position="71"/>
    </location>
</feature>
<keyword evidence="1" id="KW-0812">Transmembrane</keyword>
<evidence type="ECO:0000313" key="2">
    <source>
        <dbReference type="EMBL" id="MCU9614860.1"/>
    </source>
</evidence>
<keyword evidence="3" id="KW-1185">Reference proteome</keyword>
<keyword evidence="1" id="KW-1133">Transmembrane helix</keyword>
<organism evidence="2 3">
    <name type="scientific">Perspicuibacillus lycopersici</name>
    <dbReference type="NCBI Taxonomy" id="1325689"/>
    <lineage>
        <taxon>Bacteria</taxon>
        <taxon>Bacillati</taxon>
        <taxon>Bacillota</taxon>
        <taxon>Bacilli</taxon>
        <taxon>Bacillales</taxon>
        <taxon>Bacillaceae</taxon>
        <taxon>Perspicuibacillus</taxon>
    </lineage>
</organism>
<name>A0AAE3LNL4_9BACI</name>
<protein>
    <submittedName>
        <fullName evidence="2">Uncharacterized protein</fullName>
    </submittedName>
</protein>
<evidence type="ECO:0000313" key="3">
    <source>
        <dbReference type="Proteomes" id="UP001209318"/>
    </source>
</evidence>
<reference evidence="2" key="1">
    <citation type="submission" date="2022-10" db="EMBL/GenBank/DDBJ databases">
        <title>Description of Fervidibacillus gen. nov. in the family Fervidibacillaceae fam. nov. with two species, Fervidibacillus albus sp. nov., and Fervidibacillus halotolerans sp. nov., isolated from tidal flat sediments.</title>
        <authorList>
            <person name="Kwon K.K."/>
            <person name="Yang S.-H."/>
        </authorList>
    </citation>
    <scope>NUCLEOTIDE SEQUENCE</scope>
    <source>
        <strain evidence="2">JCM 19140</strain>
    </source>
</reference>
<accession>A0AAE3LNL4</accession>
<dbReference type="EMBL" id="JAOUSF010000005">
    <property type="protein sequence ID" value="MCU9614860.1"/>
    <property type="molecule type" value="Genomic_DNA"/>
</dbReference>